<dbReference type="AlphaFoldDB" id="A0A7Y9DYJ3"/>
<feature type="transmembrane region" description="Helical" evidence="1">
    <location>
        <begin position="36"/>
        <end position="54"/>
    </location>
</feature>
<proteinExistence type="predicted"/>
<evidence type="ECO:0000256" key="1">
    <source>
        <dbReference type="SAM" id="Phobius"/>
    </source>
</evidence>
<dbReference type="RefSeq" id="WP_179795382.1">
    <property type="nucleotide sequence ID" value="NZ_BAABHP010000025.1"/>
</dbReference>
<evidence type="ECO:0000313" key="3">
    <source>
        <dbReference type="Proteomes" id="UP000535890"/>
    </source>
</evidence>
<reference evidence="2 3" key="1">
    <citation type="submission" date="2020-07" db="EMBL/GenBank/DDBJ databases">
        <title>Sequencing the genomes of 1000 actinobacteria strains.</title>
        <authorList>
            <person name="Klenk H.-P."/>
        </authorList>
    </citation>
    <scope>NUCLEOTIDE SEQUENCE [LARGE SCALE GENOMIC DNA]</scope>
    <source>
        <strain evidence="2 3">DSM 45772</strain>
    </source>
</reference>
<organism evidence="2 3">
    <name type="scientific">Actinomycetospora corticicola</name>
    <dbReference type="NCBI Taxonomy" id="663602"/>
    <lineage>
        <taxon>Bacteria</taxon>
        <taxon>Bacillati</taxon>
        <taxon>Actinomycetota</taxon>
        <taxon>Actinomycetes</taxon>
        <taxon>Pseudonocardiales</taxon>
        <taxon>Pseudonocardiaceae</taxon>
        <taxon>Actinomycetospora</taxon>
    </lineage>
</organism>
<keyword evidence="1" id="KW-1133">Transmembrane helix</keyword>
<keyword evidence="1" id="KW-0472">Membrane</keyword>
<protein>
    <recommendedName>
        <fullName evidence="4">DUF3093 family protein</fullName>
    </recommendedName>
</protein>
<keyword evidence="3" id="KW-1185">Reference proteome</keyword>
<accession>A0A7Y9DYJ3</accession>
<sequence length="147" mass="15665">MRFAEAGAPWWPVLIGPVVAVGGPFLDRMAPGGATPWAWVVIGVVLLAPIALIVRVRRKLLKVRVTDTELVQGDETVPLERIVGARPPDGSGRFGIKPFGNHPSVLRHLGAVVVTMDDGTRRAAWARDADGLHAALSAVLAEREPSS</sequence>
<dbReference type="Proteomes" id="UP000535890">
    <property type="component" value="Unassembled WGS sequence"/>
</dbReference>
<comment type="caution">
    <text evidence="2">The sequence shown here is derived from an EMBL/GenBank/DDBJ whole genome shotgun (WGS) entry which is preliminary data.</text>
</comment>
<name>A0A7Y9DYJ3_9PSEU</name>
<evidence type="ECO:0000313" key="2">
    <source>
        <dbReference type="EMBL" id="NYD37857.1"/>
    </source>
</evidence>
<gene>
    <name evidence="2" type="ORF">BJ983_003959</name>
</gene>
<evidence type="ECO:0008006" key="4">
    <source>
        <dbReference type="Google" id="ProtNLM"/>
    </source>
</evidence>
<dbReference type="EMBL" id="JACCBN010000001">
    <property type="protein sequence ID" value="NYD37857.1"/>
    <property type="molecule type" value="Genomic_DNA"/>
</dbReference>
<keyword evidence="1" id="KW-0812">Transmembrane</keyword>